<dbReference type="Proteomes" id="UP000283269">
    <property type="component" value="Unassembled WGS sequence"/>
</dbReference>
<gene>
    <name evidence="2" type="ORF">CVT25_012639</name>
</gene>
<feature type="compositionally biased region" description="Pro residues" evidence="1">
    <location>
        <begin position="18"/>
        <end position="28"/>
    </location>
</feature>
<sequence length="172" mass="19143">MRVSESIVNTSSNINPNSRPPPPQPEPAAPSTGDDTTNEAGNDVPEPMAPLQTHHTHISEHVCNILWALLLSLKLSHNKKIEAKNLVRVDKDTNHQINPINFPDPGSPQASIISLTEEDKANLCNPSIVHELFDLMPQYIISWLTAEDVHTKELKRKHDESLKDLVKGCKPF</sequence>
<dbReference type="AlphaFoldDB" id="A0A409XV20"/>
<keyword evidence="3" id="KW-1185">Reference proteome</keyword>
<dbReference type="InParanoid" id="A0A409XV20"/>
<organism evidence="2 3">
    <name type="scientific">Psilocybe cyanescens</name>
    <dbReference type="NCBI Taxonomy" id="93625"/>
    <lineage>
        <taxon>Eukaryota</taxon>
        <taxon>Fungi</taxon>
        <taxon>Dikarya</taxon>
        <taxon>Basidiomycota</taxon>
        <taxon>Agaricomycotina</taxon>
        <taxon>Agaricomycetes</taxon>
        <taxon>Agaricomycetidae</taxon>
        <taxon>Agaricales</taxon>
        <taxon>Agaricineae</taxon>
        <taxon>Strophariaceae</taxon>
        <taxon>Psilocybe</taxon>
    </lineage>
</organism>
<name>A0A409XV20_PSICY</name>
<dbReference type="OrthoDB" id="3018573at2759"/>
<feature type="region of interest" description="Disordered" evidence="1">
    <location>
        <begin position="1"/>
        <end position="50"/>
    </location>
</feature>
<evidence type="ECO:0000313" key="2">
    <source>
        <dbReference type="EMBL" id="PPQ94534.1"/>
    </source>
</evidence>
<evidence type="ECO:0000256" key="1">
    <source>
        <dbReference type="SAM" id="MobiDB-lite"/>
    </source>
</evidence>
<comment type="caution">
    <text evidence="2">The sequence shown here is derived from an EMBL/GenBank/DDBJ whole genome shotgun (WGS) entry which is preliminary data.</text>
</comment>
<dbReference type="EMBL" id="NHYD01000313">
    <property type="protein sequence ID" value="PPQ94534.1"/>
    <property type="molecule type" value="Genomic_DNA"/>
</dbReference>
<evidence type="ECO:0000313" key="3">
    <source>
        <dbReference type="Proteomes" id="UP000283269"/>
    </source>
</evidence>
<protein>
    <submittedName>
        <fullName evidence="2">Uncharacterized protein</fullName>
    </submittedName>
</protein>
<reference evidence="2 3" key="1">
    <citation type="journal article" date="2018" name="Evol. Lett.">
        <title>Horizontal gene cluster transfer increased hallucinogenic mushroom diversity.</title>
        <authorList>
            <person name="Reynolds H.T."/>
            <person name="Vijayakumar V."/>
            <person name="Gluck-Thaler E."/>
            <person name="Korotkin H.B."/>
            <person name="Matheny P.B."/>
            <person name="Slot J.C."/>
        </authorList>
    </citation>
    <scope>NUCLEOTIDE SEQUENCE [LARGE SCALE GENOMIC DNA]</scope>
    <source>
        <strain evidence="2 3">2631</strain>
    </source>
</reference>
<proteinExistence type="predicted"/>
<accession>A0A409XV20</accession>